<dbReference type="STRING" id="29920.A0A329SYZ8"/>
<evidence type="ECO:0000256" key="2">
    <source>
        <dbReference type="ARBA" id="ARBA00023043"/>
    </source>
</evidence>
<keyword evidence="6" id="KW-1185">Reference proteome</keyword>
<reference evidence="4" key="2">
    <citation type="submission" date="2018-10" db="EMBL/GenBank/DDBJ databases">
        <title>Effector identification in a new, highly contiguous assembly of the strawberry crown rot pathogen Phytophthora cactorum.</title>
        <authorList>
            <person name="Armitage A.D."/>
            <person name="Nellist C.F."/>
            <person name="Bates H."/>
            <person name="Vickerstaff R.J."/>
            <person name="Harrison R.J."/>
        </authorList>
    </citation>
    <scope>NUCLEOTIDE SEQUENCE</scope>
    <source>
        <strain evidence="4">15-7</strain>
    </source>
</reference>
<dbReference type="EMBL" id="RCMG01000158">
    <property type="protein sequence ID" value="KAG2861302.1"/>
    <property type="molecule type" value="Genomic_DNA"/>
</dbReference>
<dbReference type="InterPro" id="IPR002110">
    <property type="entry name" value="Ankyrin_rpt"/>
</dbReference>
<dbReference type="AlphaFoldDB" id="A0A329SYZ8"/>
<dbReference type="VEuPathDB" id="FungiDB:PC110_g2655"/>
<dbReference type="GO" id="GO:1904108">
    <property type="term" value="P:protein localization to ciliary inversin compartment"/>
    <property type="evidence" value="ECO:0007669"/>
    <property type="project" value="TreeGrafter"/>
</dbReference>
<dbReference type="PANTHER" id="PTHR24178">
    <property type="entry name" value="MOLTING PROTEIN MLT-4"/>
    <property type="match status" value="1"/>
</dbReference>
<feature type="repeat" description="ANK" evidence="3">
    <location>
        <begin position="124"/>
        <end position="156"/>
    </location>
</feature>
<dbReference type="PROSITE" id="PS50088">
    <property type="entry name" value="ANK_REPEAT"/>
    <property type="match status" value="5"/>
</dbReference>
<feature type="repeat" description="ANK" evidence="3">
    <location>
        <begin position="343"/>
        <end position="376"/>
    </location>
</feature>
<feature type="repeat" description="ANK" evidence="3">
    <location>
        <begin position="225"/>
        <end position="249"/>
    </location>
</feature>
<accession>A0A329SYZ8</accession>
<dbReference type="Pfam" id="PF13637">
    <property type="entry name" value="Ank_4"/>
    <property type="match status" value="1"/>
</dbReference>
<evidence type="ECO:0000256" key="1">
    <source>
        <dbReference type="ARBA" id="ARBA00022737"/>
    </source>
</evidence>
<dbReference type="Proteomes" id="UP000251314">
    <property type="component" value="Unassembled WGS sequence"/>
</dbReference>
<dbReference type="SMART" id="SM00248">
    <property type="entry name" value="ANK"/>
    <property type="match status" value="9"/>
</dbReference>
<name>A0A329SYZ8_9STRA</name>
<dbReference type="PROSITE" id="PS50297">
    <property type="entry name" value="ANK_REP_REGION"/>
    <property type="match status" value="5"/>
</dbReference>
<reference evidence="5 6" key="1">
    <citation type="submission" date="2018-01" db="EMBL/GenBank/DDBJ databases">
        <title>Draft genome of the strawberry crown rot pathogen Phytophthora cactorum.</title>
        <authorList>
            <person name="Armitage A.D."/>
            <person name="Lysoe E."/>
            <person name="Nellist C.F."/>
            <person name="Harrison R.J."/>
            <person name="Brurberg M.B."/>
        </authorList>
    </citation>
    <scope>NUCLEOTIDE SEQUENCE [LARGE SCALE GENOMIC DNA]</scope>
    <source>
        <strain evidence="5 6">10300</strain>
    </source>
</reference>
<dbReference type="Proteomes" id="UP000735874">
    <property type="component" value="Unassembled WGS sequence"/>
</dbReference>
<dbReference type="InterPro" id="IPR036770">
    <property type="entry name" value="Ankyrin_rpt-contain_sf"/>
</dbReference>
<dbReference type="Pfam" id="PF12796">
    <property type="entry name" value="Ank_2"/>
    <property type="match status" value="2"/>
</dbReference>
<dbReference type="Gene3D" id="1.25.40.20">
    <property type="entry name" value="Ankyrin repeat-containing domain"/>
    <property type="match status" value="4"/>
</dbReference>
<keyword evidence="2 3" id="KW-0040">ANK repeat</keyword>
<sequence>MALTRHWSDGREDPLEDTASALLAASASGDERRVASLLEQGAVVDMVLANRFFGETPCEQALEHGHVEVAELLLAAVLSYPQGAEQSSELFWRRLLSAALRSHQLSVLGFVLSYEPDLNSDVRHSEKPLFDAARADEAEMLKILLAHGADASGADPVGSTLLHIAAKYSAMNALQVLKASSVREDVNAGDSLGNTALHYAADGAQLEVARVLFEMGADSNLYNRRLTTPLHMAVSKARLGMAKLLLEEGHADVDATDFQGNTALLLLAAMSTSDMDENVSDSEEEEESVQLEMAKLLIEYGADVNAANTATATPLHHAMRRYDFDLVDFLLANGADVNQRNRFGDTPLHQAARLALYPVMWEKLLKHGANLTAEDRGGQTPMELIPNNVLRASIAEVVANLTDPKGTSE</sequence>
<keyword evidence="1" id="KW-0677">Repeat</keyword>
<evidence type="ECO:0000256" key="3">
    <source>
        <dbReference type="PROSITE-ProRule" id="PRU00023"/>
    </source>
</evidence>
<feature type="repeat" description="ANK" evidence="3">
    <location>
        <begin position="310"/>
        <end position="342"/>
    </location>
</feature>
<feature type="repeat" description="ANK" evidence="3">
    <location>
        <begin position="192"/>
        <end position="224"/>
    </location>
</feature>
<comment type="caution">
    <text evidence="5">The sequence shown here is derived from an EMBL/GenBank/DDBJ whole genome shotgun (WGS) entry which is preliminary data.</text>
</comment>
<dbReference type="Pfam" id="PF00023">
    <property type="entry name" value="Ank"/>
    <property type="match status" value="1"/>
</dbReference>
<dbReference type="EMBL" id="MJFZ01000035">
    <property type="protein sequence ID" value="RAW41178.1"/>
    <property type="molecule type" value="Genomic_DNA"/>
</dbReference>
<dbReference type="PANTHER" id="PTHR24178:SF9">
    <property type="entry name" value="ANK_REP_REGION DOMAIN-CONTAINING PROTEIN"/>
    <property type="match status" value="1"/>
</dbReference>
<organism evidence="5 6">
    <name type="scientific">Phytophthora cactorum</name>
    <dbReference type="NCBI Taxonomy" id="29920"/>
    <lineage>
        <taxon>Eukaryota</taxon>
        <taxon>Sar</taxon>
        <taxon>Stramenopiles</taxon>
        <taxon>Oomycota</taxon>
        <taxon>Peronosporomycetes</taxon>
        <taxon>Peronosporales</taxon>
        <taxon>Peronosporaceae</taxon>
        <taxon>Phytophthora</taxon>
    </lineage>
</organism>
<dbReference type="SUPFAM" id="SSF48403">
    <property type="entry name" value="Ankyrin repeat"/>
    <property type="match status" value="1"/>
</dbReference>
<dbReference type="OrthoDB" id="118334at2759"/>
<dbReference type="GO" id="GO:0005929">
    <property type="term" value="C:cilium"/>
    <property type="evidence" value="ECO:0007669"/>
    <property type="project" value="TreeGrafter"/>
</dbReference>
<evidence type="ECO:0000313" key="6">
    <source>
        <dbReference type="Proteomes" id="UP000251314"/>
    </source>
</evidence>
<protein>
    <submittedName>
        <fullName evidence="5">Uncharacterized protein</fullName>
    </submittedName>
</protein>
<evidence type="ECO:0000313" key="5">
    <source>
        <dbReference type="EMBL" id="RAW41178.1"/>
    </source>
</evidence>
<proteinExistence type="predicted"/>
<gene>
    <name evidence="5" type="ORF">PC110_g2655</name>
    <name evidence="4" type="ORF">PC113_g7299</name>
</gene>
<evidence type="ECO:0000313" key="4">
    <source>
        <dbReference type="EMBL" id="KAG2861302.1"/>
    </source>
</evidence>
<dbReference type="PRINTS" id="PR01415">
    <property type="entry name" value="ANKYRIN"/>
</dbReference>